<dbReference type="Pfam" id="PF00132">
    <property type="entry name" value="Hexapep"/>
    <property type="match status" value="1"/>
</dbReference>
<dbReference type="Proteomes" id="UP000189660">
    <property type="component" value="Chromosome"/>
</dbReference>
<dbReference type="SUPFAM" id="SSF51161">
    <property type="entry name" value="Trimeric LpxA-like enzymes"/>
    <property type="match status" value="1"/>
</dbReference>
<dbReference type="InterPro" id="IPR011004">
    <property type="entry name" value="Trimer_LpxA-like_sf"/>
</dbReference>
<gene>
    <name evidence="1" type="ORF">BBC0178_010760</name>
</gene>
<dbReference type="PANTHER" id="PTHR13061">
    <property type="entry name" value="DYNACTIN SUBUNIT P25"/>
    <property type="match status" value="1"/>
</dbReference>
<dbReference type="InterPro" id="IPR001451">
    <property type="entry name" value="Hexapep"/>
</dbReference>
<accession>A0A1U9MB95</accession>
<proteinExistence type="predicted"/>
<dbReference type="PANTHER" id="PTHR13061:SF29">
    <property type="entry name" value="GAMMA CARBONIC ANHYDRASE-LIKE 1, MITOCHONDRIAL-RELATED"/>
    <property type="match status" value="1"/>
</dbReference>
<dbReference type="CDD" id="cd04645">
    <property type="entry name" value="LbH_gamma_CA_like"/>
    <property type="match status" value="1"/>
</dbReference>
<sequence>MAFYRLDGIDPVIEDSSASWVAESAEIIGKVVLKPRSSVWFGSVLRGDNETITIGEGTNIQDMTMVHTDAGIEVSIGKNCTIGHKVILHGCTIGDTSLIGMGAIIMNHAVIGEESIVGAGALVTQGKEFPSRSLIVGNPARFVRNLTDEEIEGIKNLRHIIMTMHKDSNIIWCLSLCRNNDRSIYEALLINYSIFFVQQEE</sequence>
<keyword evidence="2" id="KW-1185">Reference proteome</keyword>
<evidence type="ECO:0000313" key="2">
    <source>
        <dbReference type="Proteomes" id="UP000189660"/>
    </source>
</evidence>
<name>A0A1U9MB95_9HYPH</name>
<reference evidence="1 2" key="1">
    <citation type="submission" date="2016-11" db="EMBL/GenBank/DDBJ databases">
        <title>Comparative genomics of Bartonella apis.</title>
        <authorList>
            <person name="Engel P."/>
        </authorList>
    </citation>
    <scope>NUCLEOTIDE SEQUENCE [LARGE SCALE GENOMIC DNA]</scope>
    <source>
        <strain evidence="1 2">BBC0178</strain>
    </source>
</reference>
<dbReference type="AlphaFoldDB" id="A0A1U9MB95"/>
<dbReference type="InterPro" id="IPR047324">
    <property type="entry name" value="LbH_gamma_CA-like"/>
</dbReference>
<dbReference type="EMBL" id="CP015820">
    <property type="protein sequence ID" value="AQT42557.1"/>
    <property type="molecule type" value="Genomic_DNA"/>
</dbReference>
<organism evidence="1 2">
    <name type="scientific">Bartonella apihabitans</name>
    <dbReference type="NCBI Taxonomy" id="2750929"/>
    <lineage>
        <taxon>Bacteria</taxon>
        <taxon>Pseudomonadati</taxon>
        <taxon>Pseudomonadota</taxon>
        <taxon>Alphaproteobacteria</taxon>
        <taxon>Hyphomicrobiales</taxon>
        <taxon>Bartonellaceae</taxon>
        <taxon>Bartonella</taxon>
    </lineage>
</organism>
<dbReference type="InterPro" id="IPR050484">
    <property type="entry name" value="Transf_Hexapept/Carb_Anhydrase"/>
</dbReference>
<protein>
    <submittedName>
        <fullName evidence="1">Carbonic anhydrase or acetyltransferase, isoleucine patch superfamily</fullName>
    </submittedName>
</protein>
<evidence type="ECO:0000313" key="1">
    <source>
        <dbReference type="EMBL" id="AQT42557.1"/>
    </source>
</evidence>
<dbReference type="KEGG" id="bapa:BBC0178_010760"/>
<dbReference type="Gene3D" id="2.160.10.10">
    <property type="entry name" value="Hexapeptide repeat proteins"/>
    <property type="match status" value="1"/>
</dbReference>